<comment type="caution">
    <text evidence="9">The sequence shown here is derived from an EMBL/GenBank/DDBJ whole genome shotgun (WGS) entry which is preliminary data.</text>
</comment>
<keyword evidence="6 8" id="KW-1133">Transmembrane helix</keyword>
<protein>
    <submittedName>
        <fullName evidence="9">Uncharacterized protein</fullName>
    </submittedName>
</protein>
<dbReference type="SUPFAM" id="SSF103473">
    <property type="entry name" value="MFS general substrate transporter"/>
    <property type="match status" value="1"/>
</dbReference>
<evidence type="ECO:0000256" key="3">
    <source>
        <dbReference type="ARBA" id="ARBA00022448"/>
    </source>
</evidence>
<feature type="transmembrane region" description="Helical" evidence="8">
    <location>
        <begin position="121"/>
        <end position="143"/>
    </location>
</feature>
<comment type="similarity">
    <text evidence="2">Belongs to the SLC43A transporter (TC 2.A.1.44) family.</text>
</comment>
<keyword evidence="10" id="KW-1185">Reference proteome</keyword>
<evidence type="ECO:0000313" key="10">
    <source>
        <dbReference type="Proteomes" id="UP000794436"/>
    </source>
</evidence>
<feature type="transmembrane region" description="Helical" evidence="8">
    <location>
        <begin position="387"/>
        <end position="407"/>
    </location>
</feature>
<dbReference type="AlphaFoldDB" id="A0A8K1FAP7"/>
<feature type="transmembrane region" description="Helical" evidence="8">
    <location>
        <begin position="150"/>
        <end position="170"/>
    </location>
</feature>
<feature type="transmembrane region" description="Helical" evidence="8">
    <location>
        <begin position="419"/>
        <end position="438"/>
    </location>
</feature>
<feature type="transmembrane region" description="Helical" evidence="8">
    <location>
        <begin position="182"/>
        <end position="202"/>
    </location>
</feature>
<dbReference type="Proteomes" id="UP000794436">
    <property type="component" value="Unassembled WGS sequence"/>
</dbReference>
<dbReference type="InterPro" id="IPR005828">
    <property type="entry name" value="MFS_sugar_transport-like"/>
</dbReference>
<feature type="transmembrane region" description="Helical" evidence="8">
    <location>
        <begin position="303"/>
        <end position="322"/>
    </location>
</feature>
<accession>A0A8K1FAP7</accession>
<evidence type="ECO:0000256" key="4">
    <source>
        <dbReference type="ARBA" id="ARBA00022692"/>
    </source>
</evidence>
<dbReference type="GO" id="GO:0022857">
    <property type="term" value="F:transmembrane transporter activity"/>
    <property type="evidence" value="ECO:0007669"/>
    <property type="project" value="InterPro"/>
</dbReference>
<evidence type="ECO:0000256" key="6">
    <source>
        <dbReference type="ARBA" id="ARBA00022989"/>
    </source>
</evidence>
<keyword evidence="7 8" id="KW-0472">Membrane</keyword>
<dbReference type="EMBL" id="SPLM01000145">
    <property type="protein sequence ID" value="TMW56445.1"/>
    <property type="molecule type" value="Genomic_DNA"/>
</dbReference>
<evidence type="ECO:0000256" key="7">
    <source>
        <dbReference type="ARBA" id="ARBA00023136"/>
    </source>
</evidence>
<evidence type="ECO:0000256" key="1">
    <source>
        <dbReference type="ARBA" id="ARBA00004141"/>
    </source>
</evidence>
<comment type="subcellular location">
    <subcellularLocation>
        <location evidence="1">Membrane</location>
        <topology evidence="1">Multi-pass membrane protein</topology>
    </subcellularLocation>
</comment>
<feature type="transmembrane region" description="Helical" evidence="8">
    <location>
        <begin position="90"/>
        <end position="109"/>
    </location>
</feature>
<organism evidence="9 10">
    <name type="scientific">Pythium oligandrum</name>
    <name type="common">Mycoparasitic fungus</name>
    <dbReference type="NCBI Taxonomy" id="41045"/>
    <lineage>
        <taxon>Eukaryota</taxon>
        <taxon>Sar</taxon>
        <taxon>Stramenopiles</taxon>
        <taxon>Oomycota</taxon>
        <taxon>Peronosporomycetes</taxon>
        <taxon>Pythiales</taxon>
        <taxon>Pythiaceae</taxon>
        <taxon>Pythium</taxon>
    </lineage>
</organism>
<dbReference type="CDD" id="cd06174">
    <property type="entry name" value="MFS"/>
    <property type="match status" value="1"/>
</dbReference>
<evidence type="ECO:0000256" key="5">
    <source>
        <dbReference type="ARBA" id="ARBA00022970"/>
    </source>
</evidence>
<dbReference type="Gene3D" id="1.20.1250.20">
    <property type="entry name" value="MFS general substrate transporter like domains"/>
    <property type="match status" value="1"/>
</dbReference>
<dbReference type="GO" id="GO:0006865">
    <property type="term" value="P:amino acid transport"/>
    <property type="evidence" value="ECO:0007669"/>
    <property type="project" value="UniProtKB-KW"/>
</dbReference>
<keyword evidence="4 8" id="KW-0812">Transmembrane</keyword>
<evidence type="ECO:0000256" key="8">
    <source>
        <dbReference type="SAM" id="Phobius"/>
    </source>
</evidence>
<dbReference type="GO" id="GO:0016020">
    <property type="term" value="C:membrane"/>
    <property type="evidence" value="ECO:0007669"/>
    <property type="project" value="UniProtKB-SubCell"/>
</dbReference>
<feature type="transmembrane region" description="Helical" evidence="8">
    <location>
        <begin position="12"/>
        <end position="31"/>
    </location>
</feature>
<dbReference type="PANTHER" id="PTHR20772">
    <property type="entry name" value="PROTEIN FMP42"/>
    <property type="match status" value="1"/>
</dbReference>
<gene>
    <name evidence="9" type="ORF">Poli38472_006455</name>
</gene>
<keyword evidence="3" id="KW-0813">Transport</keyword>
<dbReference type="OrthoDB" id="330047at2759"/>
<evidence type="ECO:0000313" key="9">
    <source>
        <dbReference type="EMBL" id="TMW56445.1"/>
    </source>
</evidence>
<dbReference type="Pfam" id="PF00083">
    <property type="entry name" value="Sugar_tr"/>
    <property type="match status" value="1"/>
</dbReference>
<dbReference type="InterPro" id="IPR036259">
    <property type="entry name" value="MFS_trans_sf"/>
</dbReference>
<dbReference type="InterPro" id="IPR052599">
    <property type="entry name" value="SLC43A_AATransporter"/>
</dbReference>
<feature type="transmembrane region" description="Helical" evidence="8">
    <location>
        <begin position="263"/>
        <end position="283"/>
    </location>
</feature>
<dbReference type="PANTHER" id="PTHR20772:SF2">
    <property type="entry name" value="PROTEIN FMP42"/>
    <property type="match status" value="1"/>
</dbReference>
<reference evidence="9" key="1">
    <citation type="submission" date="2019-03" db="EMBL/GenBank/DDBJ databases">
        <title>Long read genome sequence of the mycoparasitic Pythium oligandrum ATCC 38472 isolated from sugarbeet rhizosphere.</title>
        <authorList>
            <person name="Gaulin E."/>
        </authorList>
    </citation>
    <scope>NUCLEOTIDE SEQUENCE</scope>
    <source>
        <strain evidence="9">ATCC 38472_TT</strain>
    </source>
</reference>
<keyword evidence="5" id="KW-0029">Amino-acid transport</keyword>
<name>A0A8K1FAP7_PYTOL</name>
<evidence type="ECO:0000256" key="2">
    <source>
        <dbReference type="ARBA" id="ARBA00006595"/>
    </source>
</evidence>
<proteinExistence type="inferred from homology"/>
<sequence>MAETYELKRVALVAVVLLSNLLFSGLVFGWAPLLLMLQEENQYAELCEDPEDSCVEQENKLNLLFAAASMAANVGALPIGMFLDSFGPKITIAIAAVIEIMGLVLMALADSQTFDVFLPGYLLLAFGGSVTMVSACPSSFLILEYQTAILAAISCLFDGSSSVFLVLYSIRSTYGIERRELFFGLVGVAAFVYTLLIGLWHVNEDALKHAVAPVEAKPLLSEVVHLDSAEYETIEIRLDSSTSLAPVTLIDQPLRKQIMTFEYGYILTFALVQVLRANLYIGTANKLLDNYGDGEHEYLFTKIFSFVLPLGFLFIPVIDYVVEKKGLSVSLIATNLLGVIFNTLELIPNLPLQCITFFVFAGYRAFLYAITSAFAAKTFGLKNIGTLSGLMFTASALVSLLEYPAVYISNAYFDGDLSLVNSISLGLCIMLFPLTECYRSHQQVRRKKLQRLGEDEDEDNESPVTHGLTYLRSPVNYTKSPFKA</sequence>